<dbReference type="PATRIC" id="fig|1122247.3.peg.1743"/>
<dbReference type="InterPro" id="IPR008979">
    <property type="entry name" value="Galactose-bd-like_sf"/>
</dbReference>
<organism evidence="2 3">
    <name type="scientific">Mycolicibacterium hassiacum (strain DSM 44199 / CIP 105218 / JCM 12690 / 3849)</name>
    <name type="common">Mycobacterium hassiacum</name>
    <dbReference type="NCBI Taxonomy" id="1122247"/>
    <lineage>
        <taxon>Bacteria</taxon>
        <taxon>Bacillati</taxon>
        <taxon>Actinomycetota</taxon>
        <taxon>Actinomycetes</taxon>
        <taxon>Mycobacteriales</taxon>
        <taxon>Mycobacteriaceae</taxon>
        <taxon>Mycolicibacterium</taxon>
    </lineage>
</organism>
<reference evidence="2 3" key="1">
    <citation type="journal article" date="2012" name="J. Bacteriol.">
        <title>Genome sequence of Mycobacterium hassiacum DSM 44199, a rare source of heat-stable mycobacterial proteins.</title>
        <authorList>
            <person name="Tiago I."/>
            <person name="Maranha A."/>
            <person name="Mendes V."/>
            <person name="Alarico S."/>
            <person name="Moynihan P.J."/>
            <person name="Clarke A.J."/>
            <person name="Macedo-Ribeiro S."/>
            <person name="Pereira P.J."/>
            <person name="Empadinhas N."/>
        </authorList>
    </citation>
    <scope>NUCLEOTIDE SEQUENCE [LARGE SCALE GENOMIC DNA]</scope>
    <source>
        <strain evidence="3">DSM 44199 / CIP 105218 / JCM 12690 / 3849</strain>
    </source>
</reference>
<dbReference type="NCBIfam" id="TIGR00976">
    <property type="entry name" value="CocE_NonD"/>
    <property type="match status" value="1"/>
</dbReference>
<dbReference type="OrthoDB" id="5240615at2"/>
<dbReference type="EMBL" id="AMRA01000045">
    <property type="protein sequence ID" value="EKF24183.1"/>
    <property type="molecule type" value="Genomic_DNA"/>
</dbReference>
<dbReference type="GO" id="GO:0008239">
    <property type="term" value="F:dipeptidyl-peptidase activity"/>
    <property type="evidence" value="ECO:0007669"/>
    <property type="project" value="InterPro"/>
</dbReference>
<evidence type="ECO:0000256" key="1">
    <source>
        <dbReference type="ARBA" id="ARBA00022801"/>
    </source>
</evidence>
<dbReference type="RefSeq" id="WP_005626721.1">
    <property type="nucleotide sequence ID" value="NZ_AMRA01000045.1"/>
</dbReference>
<dbReference type="InterPro" id="IPR000383">
    <property type="entry name" value="Xaa-Pro-like_dom"/>
</dbReference>
<gene>
    <name evidence="2" type="ORF">C731_1811</name>
</gene>
<dbReference type="SUPFAM" id="SSF49785">
    <property type="entry name" value="Galactose-binding domain-like"/>
    <property type="match status" value="1"/>
</dbReference>
<protein>
    <submittedName>
        <fullName evidence="2">Hydrolase CocE/NonD family protein</fullName>
    </submittedName>
</protein>
<keyword evidence="3" id="KW-1185">Reference proteome</keyword>
<keyword evidence="1 2" id="KW-0378">Hydrolase</keyword>
<evidence type="ECO:0000313" key="2">
    <source>
        <dbReference type="EMBL" id="EKF24183.1"/>
    </source>
</evidence>
<accession>K5B8S0</accession>
<dbReference type="SUPFAM" id="SSF53474">
    <property type="entry name" value="alpha/beta-Hydrolases"/>
    <property type="match status" value="1"/>
</dbReference>
<evidence type="ECO:0000313" key="3">
    <source>
        <dbReference type="Proteomes" id="UP000006265"/>
    </source>
</evidence>
<dbReference type="eggNOG" id="COG2936">
    <property type="taxonomic scope" value="Bacteria"/>
</dbReference>
<dbReference type="Pfam" id="PF02129">
    <property type="entry name" value="Peptidase_S15"/>
    <property type="match status" value="1"/>
</dbReference>
<dbReference type="AlphaFoldDB" id="K5B8S0"/>
<dbReference type="InterPro" id="IPR005674">
    <property type="entry name" value="CocE/Ser_esterase"/>
</dbReference>
<dbReference type="Gene3D" id="2.60.120.260">
    <property type="entry name" value="Galactose-binding domain-like"/>
    <property type="match status" value="1"/>
</dbReference>
<comment type="caution">
    <text evidence="2">The sequence shown here is derived from an EMBL/GenBank/DDBJ whole genome shotgun (WGS) entry which is preliminary data.</text>
</comment>
<dbReference type="Gene3D" id="3.40.50.1820">
    <property type="entry name" value="alpha/beta hydrolase"/>
    <property type="match status" value="1"/>
</dbReference>
<dbReference type="SMART" id="SM00939">
    <property type="entry name" value="PepX_C"/>
    <property type="match status" value="1"/>
</dbReference>
<name>K5B8S0_MYCHD</name>
<dbReference type="Proteomes" id="UP000006265">
    <property type="component" value="Unassembled WGS sequence"/>
</dbReference>
<proteinExistence type="predicted"/>
<dbReference type="InterPro" id="IPR029058">
    <property type="entry name" value="AB_hydrolase_fold"/>
</dbReference>
<sequence length="557" mass="60927">MIALPDRTAAGKPSAPSRFADHTLSRLFGLPPASCGYSVRRGVRIPMRDGVELLADHYRPHTDRPAGTVLVRCPYGRRFPFTLLYAGIYAARGYHVVFQSVRGTFGSGGEFSPMVHEIADGADTVAWLREQPWFTGSFATIGLSYLGFTQWALLCDPPPELAAAVITVGPHDVSGPRWGPGTFALSDFLGWSHLMATQEDRNRMRALVRQIRSRRRLAEAVGRLPAGAAGRELLGDGAPWWESWLEHPAADDPFWAGMNLRRALDTAQIPVLLIGGWQDLFLEQTIAQYRRLHERGVDVGLTVGPWTHLHLMTKAAPTAIRETLDWLGRHLGGAAGRRRAPVRAFVNRHGWLELDEWPPVMPELVRYLQPGGRLGDAVPPETAAPSSFTYNPADPTPTVGGRLLSPEAGYRRDDKLAQRPDVLSFTGDRLPTDLYVVGSPVLELAHFCDNPHNDLFVRISELDAKGRSRNLSDGYLGAAPDSGTVRIELDPVAHRLRAGSRIRVLVAGGSHPRFARNLGSGEPLGTGRTLVPATHRIHLAAGASRLILPAGPQPPTR</sequence>
<dbReference type="STRING" id="1122247.GCA_000379865_04834"/>
<dbReference type="Pfam" id="PF08530">
    <property type="entry name" value="PepX_C"/>
    <property type="match status" value="1"/>
</dbReference>
<dbReference type="InterPro" id="IPR013736">
    <property type="entry name" value="Xaa-Pro_dipept_C"/>
</dbReference>
<dbReference type="Gene3D" id="1.10.3020.10">
    <property type="entry name" value="alpha-amino acid ester hydrolase ( Helical cap domain)"/>
    <property type="match status" value="1"/>
</dbReference>